<dbReference type="GO" id="GO:0008289">
    <property type="term" value="F:lipid binding"/>
    <property type="evidence" value="ECO:0007669"/>
    <property type="project" value="InterPro"/>
</dbReference>
<evidence type="ECO:0000313" key="11">
    <source>
        <dbReference type="EMBL" id="KAG5279461.1"/>
    </source>
</evidence>
<dbReference type="GO" id="GO:0005615">
    <property type="term" value="C:extracellular space"/>
    <property type="evidence" value="ECO:0007669"/>
    <property type="project" value="UniProtKB-UniRule"/>
</dbReference>
<feature type="chain" id="PRO_5043663857" description="Bactericidal permeability-increasing protein" evidence="8">
    <location>
        <begin position="17"/>
        <end position="472"/>
    </location>
</feature>
<evidence type="ECO:0000256" key="6">
    <source>
        <dbReference type="PIRSR" id="PIRSR002417-50"/>
    </source>
</evidence>
<comment type="subcellular location">
    <subcellularLocation>
        <location evidence="1 7">Secreted</location>
    </subcellularLocation>
</comment>
<dbReference type="PROSITE" id="PS51257">
    <property type="entry name" value="PROKAR_LIPOPROTEIN"/>
    <property type="match status" value="1"/>
</dbReference>
<evidence type="ECO:0000256" key="4">
    <source>
        <dbReference type="ARBA" id="ARBA00023157"/>
    </source>
</evidence>
<dbReference type="PIRSF" id="PIRSF002417">
    <property type="entry name" value="Lipid_binding_protein"/>
    <property type="match status" value="1"/>
</dbReference>
<evidence type="ECO:0000256" key="7">
    <source>
        <dbReference type="RuleBase" id="RU369039"/>
    </source>
</evidence>
<comment type="subunit">
    <text evidence="7">Monomer. Homodimer; disulfide-linked.</text>
</comment>
<dbReference type="Proteomes" id="UP000823561">
    <property type="component" value="Chromosome 6"/>
</dbReference>
<keyword evidence="7" id="KW-0399">Innate immunity</keyword>
<keyword evidence="7" id="KW-0929">Antimicrobial</keyword>
<keyword evidence="7" id="KW-0391">Immunity</keyword>
<evidence type="ECO:0000259" key="10">
    <source>
        <dbReference type="SMART" id="SM00329"/>
    </source>
</evidence>
<evidence type="ECO:0000256" key="2">
    <source>
        <dbReference type="ARBA" id="ARBA00007292"/>
    </source>
</evidence>
<feature type="domain" description="Lipid-binding serum glycoprotein N-terminal" evidence="9">
    <location>
        <begin position="24"/>
        <end position="240"/>
    </location>
</feature>
<dbReference type="Pfam" id="PF02886">
    <property type="entry name" value="LBP_BPI_CETP_C"/>
    <property type="match status" value="1"/>
</dbReference>
<dbReference type="SUPFAM" id="SSF55394">
    <property type="entry name" value="Bactericidal permeability-increasing protein, BPI"/>
    <property type="match status" value="2"/>
</dbReference>
<dbReference type="GO" id="GO:0045087">
    <property type="term" value="P:innate immune response"/>
    <property type="evidence" value="ECO:0007669"/>
    <property type="project" value="UniProtKB-UniRule"/>
</dbReference>
<comment type="caution">
    <text evidence="11">The sequence shown here is derived from an EMBL/GenBank/DDBJ whole genome shotgun (WGS) entry which is preliminary data.</text>
</comment>
<comment type="function">
    <text evidence="7">The cytotoxic action of BPI is limited to many species of Gram-negative bacteria; this specificity may be explained by a strong affinity of the very basic N-terminal half for the negatively charged lipopolysaccharides that are unique to the Gram-negative bacterial outer envelope.</text>
</comment>
<dbReference type="PANTHER" id="PTHR10504:SF132">
    <property type="entry name" value="BACTERICIDAL PERMEABILITY-INCREASING PROTEIN"/>
    <property type="match status" value="1"/>
</dbReference>
<feature type="disulfide bond" evidence="6">
    <location>
        <begin position="144"/>
        <end position="183"/>
    </location>
</feature>
<dbReference type="InterPro" id="IPR001124">
    <property type="entry name" value="Lipid-bd_serum_glycop_C"/>
</dbReference>
<name>A0AAV6H295_9TELE</name>
<feature type="signal peptide" evidence="8">
    <location>
        <begin position="1"/>
        <end position="16"/>
    </location>
</feature>
<comment type="similarity">
    <text evidence="2">Belongs to the BPI/LBP/Plunc superfamily. BPI/LBP family.</text>
</comment>
<feature type="domain" description="Lipid-binding serum glycoprotein C-terminal" evidence="10">
    <location>
        <begin position="255"/>
        <end position="458"/>
    </location>
</feature>
<evidence type="ECO:0000256" key="5">
    <source>
        <dbReference type="ARBA" id="ARBA00023180"/>
    </source>
</evidence>
<keyword evidence="12" id="KW-1185">Reference proteome</keyword>
<dbReference type="Pfam" id="PF01273">
    <property type="entry name" value="LBP_BPI_CETP"/>
    <property type="match status" value="1"/>
</dbReference>
<keyword evidence="7 8" id="KW-0732">Signal</keyword>
<evidence type="ECO:0000256" key="1">
    <source>
        <dbReference type="ARBA" id="ARBA00004613"/>
    </source>
</evidence>
<evidence type="ECO:0000256" key="8">
    <source>
        <dbReference type="SAM" id="SignalP"/>
    </source>
</evidence>
<dbReference type="Gene3D" id="3.15.10.10">
    <property type="entry name" value="Bactericidal permeability-increasing protein, domain 1"/>
    <property type="match status" value="1"/>
</dbReference>
<dbReference type="EMBL" id="JADWDJ010000006">
    <property type="protein sequence ID" value="KAG5279461.1"/>
    <property type="molecule type" value="Genomic_DNA"/>
</dbReference>
<keyword evidence="5 7" id="KW-0325">Glycoprotein</keyword>
<gene>
    <name evidence="11" type="ORF">AALO_G00078030</name>
</gene>
<comment type="domain">
    <text evidence="7">The N- and C-terminal barrels adopt an identical fold despite having only 13% of conserved residues.</text>
</comment>
<dbReference type="AlphaFoldDB" id="A0AAV6H295"/>
<evidence type="ECO:0000313" key="12">
    <source>
        <dbReference type="Proteomes" id="UP000823561"/>
    </source>
</evidence>
<accession>A0AAV6H295</accession>
<dbReference type="InterPro" id="IPR017942">
    <property type="entry name" value="Lipid-bd_serum_glycop_N"/>
</dbReference>
<reference evidence="11" key="1">
    <citation type="submission" date="2020-10" db="EMBL/GenBank/DDBJ databases">
        <title>Chromosome-scale genome assembly of the Allis shad, Alosa alosa.</title>
        <authorList>
            <person name="Margot Z."/>
            <person name="Christophe K."/>
            <person name="Cabau C."/>
            <person name="Louis A."/>
            <person name="Berthelot C."/>
            <person name="Parey E."/>
            <person name="Roest Crollius H."/>
            <person name="Montfort J."/>
            <person name="Robinson-Rechavi M."/>
            <person name="Bucao C."/>
            <person name="Bouchez O."/>
            <person name="Gislard M."/>
            <person name="Lluch J."/>
            <person name="Milhes M."/>
            <person name="Lampietro C."/>
            <person name="Lopez Roques C."/>
            <person name="Donnadieu C."/>
            <person name="Braasch I."/>
            <person name="Desvignes T."/>
            <person name="Postlethwait J."/>
            <person name="Bobe J."/>
            <person name="Guiguen Y."/>
        </authorList>
    </citation>
    <scope>NUCLEOTIDE SEQUENCE</scope>
    <source>
        <strain evidence="11">M-15738</strain>
        <tissue evidence="11">Blood</tissue>
    </source>
</reference>
<dbReference type="PANTHER" id="PTHR10504">
    <property type="entry name" value="BACTERICIDAL PERMEABILITY-INCREASING BPI PROTEIN-RELATED"/>
    <property type="match status" value="1"/>
</dbReference>
<dbReference type="SMART" id="SM00329">
    <property type="entry name" value="BPI2"/>
    <property type="match status" value="1"/>
</dbReference>
<dbReference type="FunFam" id="3.15.20.10:FF:000001">
    <property type="entry name" value="Phospholipid transfer protein"/>
    <property type="match status" value="1"/>
</dbReference>
<dbReference type="InterPro" id="IPR030675">
    <property type="entry name" value="BPI/LBP"/>
</dbReference>
<organism evidence="11 12">
    <name type="scientific">Alosa alosa</name>
    <name type="common">allis shad</name>
    <dbReference type="NCBI Taxonomy" id="278164"/>
    <lineage>
        <taxon>Eukaryota</taxon>
        <taxon>Metazoa</taxon>
        <taxon>Chordata</taxon>
        <taxon>Craniata</taxon>
        <taxon>Vertebrata</taxon>
        <taxon>Euteleostomi</taxon>
        <taxon>Actinopterygii</taxon>
        <taxon>Neopterygii</taxon>
        <taxon>Teleostei</taxon>
        <taxon>Clupei</taxon>
        <taxon>Clupeiformes</taxon>
        <taxon>Clupeoidei</taxon>
        <taxon>Clupeidae</taxon>
        <taxon>Alosa</taxon>
    </lineage>
</organism>
<keyword evidence="3 7" id="KW-0964">Secreted</keyword>
<proteinExistence type="inferred from homology"/>
<keyword evidence="4 6" id="KW-1015">Disulfide bond</keyword>
<comment type="domain">
    <text evidence="7">The N-terminal region may be exposed to the interior of the granule, whereas the C-terminal portion may be embedded in the membrane. During phagocytosis and degranulation, proteases may be released and activated and cleave BPI at the junction of the N- and C-terminal portions of the molecule, providing controlled release of the N-terminal antibacterial fragment when bacteria are ingested.</text>
</comment>
<protein>
    <recommendedName>
        <fullName evidence="7">Bactericidal permeability-increasing protein</fullName>
        <shortName evidence="7">BPI</shortName>
    </recommendedName>
</protein>
<dbReference type="InterPro" id="IPR017943">
    <property type="entry name" value="Bactericidal_perm-incr_a/b_dom"/>
</dbReference>
<dbReference type="SMART" id="SM00328">
    <property type="entry name" value="BPI1"/>
    <property type="match status" value="1"/>
</dbReference>
<dbReference type="GO" id="GO:0050829">
    <property type="term" value="P:defense response to Gram-negative bacterium"/>
    <property type="evidence" value="ECO:0007669"/>
    <property type="project" value="UniProtKB-UniRule"/>
</dbReference>
<keyword evidence="7" id="KW-0044">Antibiotic</keyword>
<dbReference type="Gene3D" id="3.15.20.10">
    <property type="entry name" value="Bactericidal permeability-increasing protein, domain 2"/>
    <property type="match status" value="1"/>
</dbReference>
<sequence length="472" mass="51756">MRWFLLLLLGTQTSQACPGVKMVVSSKGLDYVTDLVTGWVQEKLLTADLPVVSGSIIGVSYALYDMKVVKVDMPQPSVNFEEDTGLRVEFSGLAIAVAGSWRTSFGIFKDGGAFELALFNTDTSSLLQLGRDNQARLSVECLTCDAQIGSVDVSFHGGASFFIQAFVDLFPGHIKGIIQGNICPVVEDQVKNLEEILAAMHVDYHVDPSLIFRVPLTNAPVVKTSGIEVDLKGVFYSETHPKEPPFPPEVFQLPWKADYMISLGISQYSLNTYAYACLTAGLFQINVTDSMIPPSSPIRLNTSSFGILIPQLPKMFPNMLMELQVFADETPAVSLHMDSFSLVLSVAVKAYAIDNTTARRPLFRLNLKIQFNGKLNIGNVTLMGQMQLENLTLSLASSEIGTFQTKTLESTASWAVKTVFLPKLNAMLQKGFPLPVMKGVTLAGPVLQVKQGFLAVFSDVQIKYPLRTQEEF</sequence>
<dbReference type="InterPro" id="IPR032942">
    <property type="entry name" value="BPI/LBP/Plunc"/>
</dbReference>
<evidence type="ECO:0000259" key="9">
    <source>
        <dbReference type="SMART" id="SM00328"/>
    </source>
</evidence>
<evidence type="ECO:0000256" key="3">
    <source>
        <dbReference type="ARBA" id="ARBA00022525"/>
    </source>
</evidence>